<keyword evidence="4" id="KW-1185">Reference proteome</keyword>
<reference evidence="3 4" key="1">
    <citation type="journal article" date="2019" name="Genome Biol. Evol.">
        <title>Day and night: Metabolic profiles and evolutionary relationships of six axenic non-marine cyanobacteria.</title>
        <authorList>
            <person name="Will S.E."/>
            <person name="Henke P."/>
            <person name="Boedeker C."/>
            <person name="Huang S."/>
            <person name="Brinkmann H."/>
            <person name="Rohde M."/>
            <person name="Jarek M."/>
            <person name="Friedl T."/>
            <person name="Seufert S."/>
            <person name="Schumacher M."/>
            <person name="Overmann J."/>
            <person name="Neumann-Schaal M."/>
            <person name="Petersen J."/>
        </authorList>
    </citation>
    <scope>NUCLEOTIDE SEQUENCE [LARGE SCALE GENOMIC DNA]</scope>
    <source>
        <strain evidence="3 4">PCC 6912</strain>
    </source>
</reference>
<accession>A0A433NQT0</accession>
<comment type="caution">
    <text evidence="3">The sequence shown here is derived from an EMBL/GenBank/DDBJ whole genome shotgun (WGS) entry which is preliminary data.</text>
</comment>
<sequence length="93" mass="10892">MTYFGIDADVFLPVLHNFDYLMNGDRYLLERYRINWIRDLTSLVFIIFIQTVNGILTSSICHLKCRIEQARELLLKTDLSIADITYKVGFANQ</sequence>
<feature type="domain" description="HTH araC/xylS-type" evidence="2">
    <location>
        <begin position="66"/>
        <end position="93"/>
    </location>
</feature>
<organism evidence="3 4">
    <name type="scientific">Chlorogloeopsis fritschii PCC 6912</name>
    <dbReference type="NCBI Taxonomy" id="211165"/>
    <lineage>
        <taxon>Bacteria</taxon>
        <taxon>Bacillati</taxon>
        <taxon>Cyanobacteriota</taxon>
        <taxon>Cyanophyceae</taxon>
        <taxon>Nostocales</taxon>
        <taxon>Chlorogloeopsidaceae</taxon>
        <taxon>Chlorogloeopsis</taxon>
    </lineage>
</organism>
<dbReference type="RefSeq" id="WP_016874505.1">
    <property type="nucleotide sequence ID" value="NZ_AJLN01000116.1"/>
</dbReference>
<evidence type="ECO:0000259" key="2">
    <source>
        <dbReference type="PROSITE" id="PS01124"/>
    </source>
</evidence>
<feature type="transmembrane region" description="Helical" evidence="1">
    <location>
        <begin position="36"/>
        <end position="56"/>
    </location>
</feature>
<evidence type="ECO:0000256" key="1">
    <source>
        <dbReference type="SAM" id="Phobius"/>
    </source>
</evidence>
<proteinExistence type="predicted"/>
<dbReference type="InterPro" id="IPR018060">
    <property type="entry name" value="HTH_AraC"/>
</dbReference>
<protein>
    <recommendedName>
        <fullName evidence="2">HTH araC/xylS-type domain-containing protein</fullName>
    </recommendedName>
</protein>
<evidence type="ECO:0000313" key="4">
    <source>
        <dbReference type="Proteomes" id="UP000268857"/>
    </source>
</evidence>
<name>A0A433NQT0_CHLFR</name>
<keyword evidence="1" id="KW-0472">Membrane</keyword>
<dbReference type="Gene3D" id="1.10.10.60">
    <property type="entry name" value="Homeodomain-like"/>
    <property type="match status" value="1"/>
</dbReference>
<gene>
    <name evidence="3" type="ORF">PCC6912_00250</name>
</gene>
<dbReference type="Proteomes" id="UP000268857">
    <property type="component" value="Unassembled WGS sequence"/>
</dbReference>
<dbReference type="STRING" id="211165.GCA_000317285_04933"/>
<keyword evidence="1" id="KW-0812">Transmembrane</keyword>
<dbReference type="GO" id="GO:0043565">
    <property type="term" value="F:sequence-specific DNA binding"/>
    <property type="evidence" value="ECO:0007669"/>
    <property type="project" value="InterPro"/>
</dbReference>
<evidence type="ECO:0000313" key="3">
    <source>
        <dbReference type="EMBL" id="RUR86582.1"/>
    </source>
</evidence>
<dbReference type="EMBL" id="RSCJ01000001">
    <property type="protein sequence ID" value="RUR86582.1"/>
    <property type="molecule type" value="Genomic_DNA"/>
</dbReference>
<dbReference type="PROSITE" id="PS01124">
    <property type="entry name" value="HTH_ARAC_FAMILY_2"/>
    <property type="match status" value="1"/>
</dbReference>
<dbReference type="GO" id="GO:0003700">
    <property type="term" value="F:DNA-binding transcription factor activity"/>
    <property type="evidence" value="ECO:0007669"/>
    <property type="project" value="InterPro"/>
</dbReference>
<dbReference type="AlphaFoldDB" id="A0A433NQT0"/>
<keyword evidence="1" id="KW-1133">Transmembrane helix</keyword>